<evidence type="ECO:0000259" key="1">
    <source>
        <dbReference type="Pfam" id="PF01863"/>
    </source>
</evidence>
<dbReference type="PANTHER" id="PTHR30399">
    <property type="entry name" value="UNCHARACTERIZED PROTEIN YGJP"/>
    <property type="match status" value="1"/>
</dbReference>
<dbReference type="Gene3D" id="3.30.2010.10">
    <property type="entry name" value="Metalloproteases ('zincins'), catalytic domain"/>
    <property type="match status" value="1"/>
</dbReference>
<dbReference type="Pfam" id="PF01863">
    <property type="entry name" value="YgjP-like"/>
    <property type="match status" value="1"/>
</dbReference>
<sequence length="232" mass="27337">MQTIKISNIDIDVSFKDIKNVHLSVHPPNGKVTVSAPLHIDLDTVKIYAATKLSWIKKERSKILKQDRQSHKSYITRESHYLFGKRYLLEVTPASKAKVVAHHSKIELQVPQQFNAEDKHDLLYKFYRTELRNKLTNLISNYAKKMGLEPPDFGIRKMKTKWGSCSIERRHLWFNIELAKKPEACVEYIIVHEMVHLLERHHNKNFTALVDRYYPNWQVQKNILNELPLYHG</sequence>
<dbReference type="RefSeq" id="WP_377100037.1">
    <property type="nucleotide sequence ID" value="NZ_JBHTHU010000006.1"/>
</dbReference>
<evidence type="ECO:0000313" key="2">
    <source>
        <dbReference type="EMBL" id="MFD0750615.1"/>
    </source>
</evidence>
<dbReference type="InterPro" id="IPR053136">
    <property type="entry name" value="UTP_pyrophosphatase-like"/>
</dbReference>
<evidence type="ECO:0000313" key="3">
    <source>
        <dbReference type="Proteomes" id="UP001596958"/>
    </source>
</evidence>
<reference evidence="3" key="1">
    <citation type="journal article" date="2019" name="Int. J. Syst. Evol. Microbiol.">
        <title>The Global Catalogue of Microorganisms (GCM) 10K type strain sequencing project: providing services to taxonomists for standard genome sequencing and annotation.</title>
        <authorList>
            <consortium name="The Broad Institute Genomics Platform"/>
            <consortium name="The Broad Institute Genome Sequencing Center for Infectious Disease"/>
            <person name="Wu L."/>
            <person name="Ma J."/>
        </authorList>
    </citation>
    <scope>NUCLEOTIDE SEQUENCE [LARGE SCALE GENOMIC DNA]</scope>
    <source>
        <strain evidence="3">CCUG 63418</strain>
    </source>
</reference>
<protein>
    <submittedName>
        <fullName evidence="2">M48 family metallopeptidase</fullName>
    </submittedName>
</protein>
<name>A0ABW2YXX6_9SPHI</name>
<dbReference type="CDD" id="cd07344">
    <property type="entry name" value="M48_yhfN_like"/>
    <property type="match status" value="1"/>
</dbReference>
<dbReference type="InterPro" id="IPR002725">
    <property type="entry name" value="YgjP-like_metallopeptidase"/>
</dbReference>
<organism evidence="2 3">
    <name type="scientific">Mucilaginibacter calamicampi</name>
    <dbReference type="NCBI Taxonomy" id="1302352"/>
    <lineage>
        <taxon>Bacteria</taxon>
        <taxon>Pseudomonadati</taxon>
        <taxon>Bacteroidota</taxon>
        <taxon>Sphingobacteriia</taxon>
        <taxon>Sphingobacteriales</taxon>
        <taxon>Sphingobacteriaceae</taxon>
        <taxon>Mucilaginibacter</taxon>
    </lineage>
</organism>
<dbReference type="Proteomes" id="UP001596958">
    <property type="component" value="Unassembled WGS sequence"/>
</dbReference>
<accession>A0ABW2YXX6</accession>
<dbReference type="EMBL" id="JBHTHU010000006">
    <property type="protein sequence ID" value="MFD0750615.1"/>
    <property type="molecule type" value="Genomic_DNA"/>
</dbReference>
<keyword evidence="3" id="KW-1185">Reference proteome</keyword>
<dbReference type="PANTHER" id="PTHR30399:SF1">
    <property type="entry name" value="UTP PYROPHOSPHATASE"/>
    <property type="match status" value="1"/>
</dbReference>
<comment type="caution">
    <text evidence="2">The sequence shown here is derived from an EMBL/GenBank/DDBJ whole genome shotgun (WGS) entry which is preliminary data.</text>
</comment>
<gene>
    <name evidence="2" type="ORF">ACFQZS_10705</name>
</gene>
<feature type="domain" description="YgjP-like metallopeptidase" evidence="1">
    <location>
        <begin position="22"/>
        <end position="226"/>
    </location>
</feature>
<proteinExistence type="predicted"/>